<protein>
    <submittedName>
        <fullName evidence="2">Uncharacterized protein</fullName>
    </submittedName>
</protein>
<name>A0A2P2ML14_RHIMU</name>
<evidence type="ECO:0000313" key="2">
    <source>
        <dbReference type="EMBL" id="MBX30919.1"/>
    </source>
</evidence>
<organism evidence="2">
    <name type="scientific">Rhizophora mucronata</name>
    <name type="common">Asiatic mangrove</name>
    <dbReference type="NCBI Taxonomy" id="61149"/>
    <lineage>
        <taxon>Eukaryota</taxon>
        <taxon>Viridiplantae</taxon>
        <taxon>Streptophyta</taxon>
        <taxon>Embryophyta</taxon>
        <taxon>Tracheophyta</taxon>
        <taxon>Spermatophyta</taxon>
        <taxon>Magnoliopsida</taxon>
        <taxon>eudicotyledons</taxon>
        <taxon>Gunneridae</taxon>
        <taxon>Pentapetalae</taxon>
        <taxon>rosids</taxon>
        <taxon>fabids</taxon>
        <taxon>Malpighiales</taxon>
        <taxon>Rhizophoraceae</taxon>
        <taxon>Rhizophora</taxon>
    </lineage>
</organism>
<dbReference type="AlphaFoldDB" id="A0A2P2ML14"/>
<feature type="region of interest" description="Disordered" evidence="1">
    <location>
        <begin position="1"/>
        <end position="22"/>
    </location>
</feature>
<proteinExistence type="predicted"/>
<reference evidence="2" key="1">
    <citation type="submission" date="2018-02" db="EMBL/GenBank/DDBJ databases">
        <title>Rhizophora mucronata_Transcriptome.</title>
        <authorList>
            <person name="Meera S.P."/>
            <person name="Sreeshan A."/>
            <person name="Augustine A."/>
        </authorList>
    </citation>
    <scope>NUCLEOTIDE SEQUENCE</scope>
    <source>
        <tissue evidence="2">Leaf</tissue>
    </source>
</reference>
<evidence type="ECO:0000256" key="1">
    <source>
        <dbReference type="SAM" id="MobiDB-lite"/>
    </source>
</evidence>
<feature type="compositionally biased region" description="Basic and acidic residues" evidence="1">
    <location>
        <begin position="10"/>
        <end position="22"/>
    </location>
</feature>
<sequence>MSNLRHIKYRKEQEHKRKSDGQ</sequence>
<dbReference type="EMBL" id="GGEC01050435">
    <property type="protein sequence ID" value="MBX30919.1"/>
    <property type="molecule type" value="Transcribed_RNA"/>
</dbReference>
<accession>A0A2P2ML14</accession>